<dbReference type="AlphaFoldDB" id="D1QW82"/>
<proteinExistence type="predicted"/>
<organism evidence="1 2">
    <name type="scientific">Segatella oris F0302</name>
    <dbReference type="NCBI Taxonomy" id="649760"/>
    <lineage>
        <taxon>Bacteria</taxon>
        <taxon>Pseudomonadati</taxon>
        <taxon>Bacteroidota</taxon>
        <taxon>Bacteroidia</taxon>
        <taxon>Bacteroidales</taxon>
        <taxon>Prevotellaceae</taxon>
        <taxon>Segatella</taxon>
    </lineage>
</organism>
<dbReference type="STRING" id="649760.HMPREF0971_03277"/>
<accession>D1QW82</accession>
<dbReference type="Pfam" id="PF10626">
    <property type="entry name" value="TraO"/>
    <property type="match status" value="1"/>
</dbReference>
<dbReference type="HOGENOM" id="CLU_2937865_0_0_10"/>
<reference evidence="1 2" key="1">
    <citation type="submission" date="2009-11" db="EMBL/GenBank/DDBJ databases">
        <authorList>
            <person name="Weinstock G."/>
            <person name="Sodergren E."/>
            <person name="Clifton S."/>
            <person name="Fulton L."/>
            <person name="Fulton B."/>
            <person name="Courtney L."/>
            <person name="Fronick C."/>
            <person name="Harrison M."/>
            <person name="Strong C."/>
            <person name="Farmer C."/>
            <person name="Delahaunty K."/>
            <person name="Markovic C."/>
            <person name="Hall O."/>
            <person name="Minx P."/>
            <person name="Tomlinson C."/>
            <person name="Mitreva M."/>
            <person name="Nelson J."/>
            <person name="Hou S."/>
            <person name="Wollam A."/>
            <person name="Pepin K.H."/>
            <person name="Johnson M."/>
            <person name="Bhonagiri V."/>
            <person name="Nash W.E."/>
            <person name="Warren W."/>
            <person name="Chinwalla A."/>
            <person name="Mardis E.R."/>
            <person name="Wilson R.K."/>
        </authorList>
    </citation>
    <scope>NUCLEOTIDE SEQUENCE [LARGE SCALE GENOMIC DNA]</scope>
    <source>
        <strain evidence="1 2">F0302</strain>
    </source>
</reference>
<protein>
    <submittedName>
        <fullName evidence="1">Uncharacterized protein</fullName>
    </submittedName>
</protein>
<evidence type="ECO:0000313" key="2">
    <source>
        <dbReference type="Proteomes" id="UP000004079"/>
    </source>
</evidence>
<dbReference type="Proteomes" id="UP000004079">
    <property type="component" value="Unassembled WGS sequence"/>
</dbReference>
<gene>
    <name evidence="1" type="ORF">HMPREF0971_03277</name>
</gene>
<comment type="caution">
    <text evidence="1">The sequence shown here is derived from an EMBL/GenBank/DDBJ whole genome shotgun (WGS) entry which is preliminary data.</text>
</comment>
<dbReference type="EMBL" id="ACUZ02000066">
    <property type="protein sequence ID" value="EFB30422.1"/>
    <property type="molecule type" value="Genomic_DNA"/>
</dbReference>
<evidence type="ECO:0000313" key="1">
    <source>
        <dbReference type="EMBL" id="EFB30422.1"/>
    </source>
</evidence>
<sequence>MAGYETVNGGKKLLFDGSTIRSKDGFVYGGHLPCRRRHLRIGGGIHREGGLSLAGSIIPL</sequence>
<dbReference type="InterPro" id="IPR018899">
    <property type="entry name" value="Conjug_transposon_Tra0"/>
</dbReference>
<name>D1QW82_9BACT</name>